<comment type="cofactor">
    <cofactor evidence="1">
        <name>[4Fe-4S] cluster</name>
        <dbReference type="ChEBI" id="CHEBI:49883"/>
    </cofactor>
</comment>
<dbReference type="SFLD" id="SFLDS00029">
    <property type="entry name" value="Radical_SAM"/>
    <property type="match status" value="1"/>
</dbReference>
<dbReference type="PANTHER" id="PTHR11228:SF34">
    <property type="entry name" value="TUNGSTEN-CONTAINING ALDEHYDE FERREDOXIN OXIDOREDUCTASE COFACTOR MODIFYING PROTEIN"/>
    <property type="match status" value="1"/>
</dbReference>
<dbReference type="CDD" id="cd21123">
    <property type="entry name" value="SPASM_MftC-like"/>
    <property type="match status" value="1"/>
</dbReference>
<evidence type="ECO:0000313" key="9">
    <source>
        <dbReference type="EMBL" id="KKO20543.1"/>
    </source>
</evidence>
<dbReference type="SFLD" id="SFLDG01067">
    <property type="entry name" value="SPASM/twitch_domain_containing"/>
    <property type="match status" value="1"/>
</dbReference>
<dbReference type="AlphaFoldDB" id="A0A0M2UWV2"/>
<keyword evidence="10" id="KW-1185">Reference proteome</keyword>
<dbReference type="Proteomes" id="UP000034954">
    <property type="component" value="Unassembled WGS sequence"/>
</dbReference>
<evidence type="ECO:0000256" key="3">
    <source>
        <dbReference type="ARBA" id="ARBA00022691"/>
    </source>
</evidence>
<dbReference type="InterPro" id="IPR017200">
    <property type="entry name" value="PqqE-like"/>
</dbReference>
<dbReference type="InterPro" id="IPR013785">
    <property type="entry name" value="Aldolase_TIM"/>
</dbReference>
<gene>
    <name evidence="9" type="ORF">BROFUL_00737</name>
</gene>
<keyword evidence="4" id="KW-0479">Metal-binding</keyword>
<feature type="compositionally biased region" description="Low complexity" evidence="7">
    <location>
        <begin position="14"/>
        <end position="25"/>
    </location>
</feature>
<sequence>MSHPHQPHGKHPAGHPMPHMHGGHPVSPEQDSHPETIRETYTRIKDDTSGKSAIEYMKNMKNQLRLVFWETTVGCNLECVHCRRLDVSTTLAKDDMTTKEALAFVDAIVEAGRPILVLSGGEPLFRPDIFEIAKYAVSKGLSVALATNGTLVDDQTAKNIVDAGIARVSISFDGADAKTHDEFRKIPGSFERSIAGFKRLKNLGMSMQINCTIAKHNVHQVDDLYNLALKLGADALHIFMLVPVGCGVQIADDQMLHPQKYEEVLNHFYDLSKEAKIQTKATCAPHYFRIMRERAKEEGITISPKTHGMAAMTKGCLAGTGVCFVSHKGEVFPCGYLPVEAGHVKKQKFVDIWNDSPVFQKLRDPDLLEGKCGACEYKKVCEGCRARAFYDTGNYLAEEPYCIYQPKMAKAGK</sequence>
<evidence type="ECO:0000256" key="5">
    <source>
        <dbReference type="ARBA" id="ARBA00023004"/>
    </source>
</evidence>
<evidence type="ECO:0000256" key="4">
    <source>
        <dbReference type="ARBA" id="ARBA00022723"/>
    </source>
</evidence>
<feature type="domain" description="Radical SAM core" evidence="8">
    <location>
        <begin position="61"/>
        <end position="274"/>
    </location>
</feature>
<dbReference type="GO" id="GO:0051539">
    <property type="term" value="F:4 iron, 4 sulfur cluster binding"/>
    <property type="evidence" value="ECO:0007669"/>
    <property type="project" value="UniProtKB-KW"/>
</dbReference>
<feature type="compositionally biased region" description="Basic residues" evidence="7">
    <location>
        <begin position="1"/>
        <end position="13"/>
    </location>
</feature>
<keyword evidence="6" id="KW-0411">Iron-sulfur</keyword>
<keyword evidence="5" id="KW-0408">Iron</keyword>
<dbReference type="EMBL" id="LAQJ01000092">
    <property type="protein sequence ID" value="KKO20543.1"/>
    <property type="molecule type" value="Genomic_DNA"/>
</dbReference>
<dbReference type="InterPro" id="IPR007197">
    <property type="entry name" value="rSAM"/>
</dbReference>
<evidence type="ECO:0000256" key="7">
    <source>
        <dbReference type="SAM" id="MobiDB-lite"/>
    </source>
</evidence>
<dbReference type="SMART" id="SM00729">
    <property type="entry name" value="Elp3"/>
    <property type="match status" value="1"/>
</dbReference>
<evidence type="ECO:0000259" key="8">
    <source>
        <dbReference type="PROSITE" id="PS51918"/>
    </source>
</evidence>
<protein>
    <submittedName>
        <fullName evidence="9">Heme biosynthesis protein</fullName>
    </submittedName>
</protein>
<accession>A0A0M2UWV2</accession>
<dbReference type="Gene3D" id="3.20.20.70">
    <property type="entry name" value="Aldolase class I"/>
    <property type="match status" value="1"/>
</dbReference>
<reference evidence="9 10" key="1">
    <citation type="journal article" date="2013" name="BMC Microbiol.">
        <title>Identification of the type II cytochrome c maturation pathway in anammox bacteria by comparative genomics.</title>
        <authorList>
            <person name="Ferousi C."/>
            <person name="Speth D.R."/>
            <person name="Reimann J."/>
            <person name="Op den Camp H.J."/>
            <person name="Allen J.W."/>
            <person name="Keltjens J.T."/>
            <person name="Jetten M.S."/>
        </authorList>
    </citation>
    <scope>NUCLEOTIDE SEQUENCE [LARGE SCALE GENOMIC DNA]</scope>
    <source>
        <strain evidence="9">RU1</strain>
    </source>
</reference>
<dbReference type="InterPro" id="IPR050377">
    <property type="entry name" value="Radical_SAM_PqqE_MftC-like"/>
</dbReference>
<dbReference type="GO" id="GO:0046872">
    <property type="term" value="F:metal ion binding"/>
    <property type="evidence" value="ECO:0007669"/>
    <property type="project" value="UniProtKB-KW"/>
</dbReference>
<evidence type="ECO:0000256" key="2">
    <source>
        <dbReference type="ARBA" id="ARBA00022485"/>
    </source>
</evidence>
<name>A0A0M2UWV2_9BACT</name>
<dbReference type="Pfam" id="PF04055">
    <property type="entry name" value="Radical_SAM"/>
    <property type="match status" value="1"/>
</dbReference>
<proteinExistence type="predicted"/>
<evidence type="ECO:0000256" key="6">
    <source>
        <dbReference type="ARBA" id="ARBA00023014"/>
    </source>
</evidence>
<dbReference type="SFLD" id="SFLDG01387">
    <property type="entry name" value="BtrN-like_SPASM_domain_contain"/>
    <property type="match status" value="1"/>
</dbReference>
<dbReference type="CDD" id="cd01335">
    <property type="entry name" value="Radical_SAM"/>
    <property type="match status" value="1"/>
</dbReference>
<dbReference type="SUPFAM" id="SSF102114">
    <property type="entry name" value="Radical SAM enzymes"/>
    <property type="match status" value="1"/>
</dbReference>
<dbReference type="PIRSF" id="PIRSF037420">
    <property type="entry name" value="PQQ_syn_pqqE"/>
    <property type="match status" value="1"/>
</dbReference>
<dbReference type="SFLD" id="SFLDG01386">
    <property type="entry name" value="main_SPASM_domain-containing"/>
    <property type="match status" value="1"/>
</dbReference>
<dbReference type="GO" id="GO:0003824">
    <property type="term" value="F:catalytic activity"/>
    <property type="evidence" value="ECO:0007669"/>
    <property type="project" value="InterPro"/>
</dbReference>
<evidence type="ECO:0000313" key="10">
    <source>
        <dbReference type="Proteomes" id="UP000034954"/>
    </source>
</evidence>
<organism evidence="9 10">
    <name type="scientific">Candidatus Brocadia fulgida</name>
    <dbReference type="NCBI Taxonomy" id="380242"/>
    <lineage>
        <taxon>Bacteria</taxon>
        <taxon>Pseudomonadati</taxon>
        <taxon>Planctomycetota</taxon>
        <taxon>Candidatus Brocadiia</taxon>
        <taxon>Candidatus Brocadiales</taxon>
        <taxon>Candidatus Brocadiaceae</taxon>
        <taxon>Candidatus Brocadia</taxon>
    </lineage>
</organism>
<keyword evidence="2" id="KW-0004">4Fe-4S</keyword>
<dbReference type="InterPro" id="IPR006638">
    <property type="entry name" value="Elp3/MiaA/NifB-like_rSAM"/>
</dbReference>
<dbReference type="NCBIfam" id="TIGR04085">
    <property type="entry name" value="rSAM_more_4Fe4S"/>
    <property type="match status" value="1"/>
</dbReference>
<comment type="caution">
    <text evidence="9">The sequence shown here is derived from an EMBL/GenBank/DDBJ whole genome shotgun (WGS) entry which is preliminary data.</text>
</comment>
<dbReference type="Pfam" id="PF13186">
    <property type="entry name" value="SPASM"/>
    <property type="match status" value="1"/>
</dbReference>
<dbReference type="InterPro" id="IPR034391">
    <property type="entry name" value="AdoMet-like_SPASM_containing"/>
</dbReference>
<dbReference type="PROSITE" id="PS51918">
    <property type="entry name" value="RADICAL_SAM"/>
    <property type="match status" value="1"/>
</dbReference>
<evidence type="ECO:0000256" key="1">
    <source>
        <dbReference type="ARBA" id="ARBA00001966"/>
    </source>
</evidence>
<dbReference type="PANTHER" id="PTHR11228">
    <property type="entry name" value="RADICAL SAM DOMAIN PROTEIN"/>
    <property type="match status" value="1"/>
</dbReference>
<feature type="region of interest" description="Disordered" evidence="7">
    <location>
        <begin position="1"/>
        <end position="34"/>
    </location>
</feature>
<dbReference type="InterPro" id="IPR023885">
    <property type="entry name" value="4Fe4S-binding_SPASM_dom"/>
</dbReference>
<dbReference type="InterPro" id="IPR058240">
    <property type="entry name" value="rSAM_sf"/>
</dbReference>
<keyword evidence="3" id="KW-0949">S-adenosyl-L-methionine</keyword>
<dbReference type="PATRIC" id="fig|380242.3.peg.931"/>